<dbReference type="InterPro" id="IPR037163">
    <property type="entry name" value="Spermidine_synt_N_sf"/>
</dbReference>
<evidence type="ECO:0000259" key="8">
    <source>
        <dbReference type="PROSITE" id="PS51006"/>
    </source>
</evidence>
<evidence type="ECO:0000313" key="9">
    <source>
        <dbReference type="EMBL" id="BBK25476.1"/>
    </source>
</evidence>
<dbReference type="Proteomes" id="UP000320585">
    <property type="component" value="Chromosome"/>
</dbReference>
<feature type="binding site" evidence="4">
    <location>
        <position position="108"/>
    </location>
    <ligand>
        <name>S-methyl-5'-thioadenosine</name>
        <dbReference type="ChEBI" id="CHEBI:17509"/>
    </ligand>
</feature>
<dbReference type="RefSeq" id="WP_022382327.1">
    <property type="nucleotide sequence ID" value="NZ_AP019697.1"/>
</dbReference>
<feature type="binding site" evidence="4">
    <location>
        <position position="64"/>
    </location>
    <ligand>
        <name>spermidine</name>
        <dbReference type="ChEBI" id="CHEBI:57834"/>
    </ligand>
</feature>
<dbReference type="OrthoDB" id="9793120at2"/>
<dbReference type="Pfam" id="PF17284">
    <property type="entry name" value="Spermine_synt_N"/>
    <property type="match status" value="1"/>
</dbReference>
<dbReference type="NCBIfam" id="NF037959">
    <property type="entry name" value="MFS_SpdSyn"/>
    <property type="match status" value="1"/>
</dbReference>
<gene>
    <name evidence="4 9" type="primary">speE</name>
    <name evidence="9" type="ORF">Dia5BBH33_14110</name>
</gene>
<evidence type="ECO:0000256" key="3">
    <source>
        <dbReference type="ARBA" id="ARBA00023115"/>
    </source>
</evidence>
<dbReference type="InterPro" id="IPR035246">
    <property type="entry name" value="Spermidine_synt_N"/>
</dbReference>
<keyword evidence="4 7" id="KW-0745">Spermidine biosynthesis</keyword>
<sequence>MEEKQYVTEWANENLGLTLKITKMLHEEQTPYQKIQIADTLEYGRLLILDGVFQTSVKDEWTYHEMISHVPLMLHPNPERVLIIGGGDGGVAREVCRHDCVKQVDLCDIDGRVIELSKEYFPTIASALLDPPEKLHVHVGDGIAFAKSVKDFYDVIIIDCSDPIGPGEGLFTREFYKSAHEALREDGLIVQQTESPIVQQKTVHDVYKAMGDVFPIVRMYYSHVPIYPACMHSFMLASKVHDPLRTGVRRPVPQPMKYYNRTIQKSCFVLPNFIKELLYKGNLSF</sequence>
<evidence type="ECO:0000256" key="5">
    <source>
        <dbReference type="PROSITE-ProRule" id="PRU00354"/>
    </source>
</evidence>
<dbReference type="CDD" id="cd02440">
    <property type="entry name" value="AdoMet_MTases"/>
    <property type="match status" value="1"/>
</dbReference>
<feature type="binding site" evidence="4">
    <location>
        <position position="166"/>
    </location>
    <ligand>
        <name>S-methyl-5'-thioadenosine</name>
        <dbReference type="ChEBI" id="CHEBI:17509"/>
    </ligand>
</feature>
<feature type="binding site" evidence="4">
    <location>
        <begin position="159"/>
        <end position="162"/>
    </location>
    <ligand>
        <name>spermidine</name>
        <dbReference type="ChEBI" id="CHEBI:57834"/>
    </ligand>
</feature>
<dbReference type="GO" id="GO:0005829">
    <property type="term" value="C:cytosol"/>
    <property type="evidence" value="ECO:0007669"/>
    <property type="project" value="TreeGrafter"/>
</dbReference>
<dbReference type="GO" id="GO:0004766">
    <property type="term" value="F:spermidine synthase activity"/>
    <property type="evidence" value="ECO:0007669"/>
    <property type="project" value="UniProtKB-UniRule"/>
</dbReference>
<dbReference type="UniPathway" id="UPA00248">
    <property type="reaction ID" value="UER00314"/>
</dbReference>
<dbReference type="PROSITE" id="PS01330">
    <property type="entry name" value="PABS_1"/>
    <property type="match status" value="1"/>
</dbReference>
<feature type="binding site" evidence="4">
    <location>
        <begin position="141"/>
        <end position="142"/>
    </location>
    <ligand>
        <name>S-methyl-5'-thioadenosine</name>
        <dbReference type="ChEBI" id="CHEBI:17509"/>
    </ligand>
</feature>
<dbReference type="HAMAP" id="MF_00198">
    <property type="entry name" value="Spermidine_synth"/>
    <property type="match status" value="1"/>
</dbReference>
<protein>
    <recommendedName>
        <fullName evidence="4">Polyamine aminopropyltransferase</fullName>
    </recommendedName>
    <alternativeName>
        <fullName evidence="4">Putrescine aminopropyltransferase</fullName>
        <shortName evidence="4">PAPT</shortName>
    </alternativeName>
    <alternativeName>
        <fullName evidence="4">Spermidine synthase</fullName>
        <shortName evidence="4">SPDS</shortName>
        <shortName evidence="4">SPDSY</shortName>
        <ecNumber evidence="4">2.5.1.16</ecNumber>
    </alternativeName>
</protein>
<evidence type="ECO:0000256" key="4">
    <source>
        <dbReference type="HAMAP-Rule" id="MF_00198"/>
    </source>
</evidence>
<proteinExistence type="inferred from homology"/>
<accession>A0A8D5A343</accession>
<keyword evidence="10" id="KW-1185">Reference proteome</keyword>
<comment type="subunit">
    <text evidence="4">Homodimer or homotetramer.</text>
</comment>
<dbReference type="SUPFAM" id="SSF53335">
    <property type="entry name" value="S-adenosyl-L-methionine-dependent methyltransferases"/>
    <property type="match status" value="1"/>
</dbReference>
<feature type="active site" description="Proton acceptor" evidence="4 5">
    <location>
        <position position="159"/>
    </location>
</feature>
<dbReference type="PROSITE" id="PS51006">
    <property type="entry name" value="PABS_2"/>
    <property type="match status" value="1"/>
</dbReference>
<dbReference type="EC" id="2.5.1.16" evidence="4"/>
<reference evidence="10" key="1">
    <citation type="submission" date="2019-05" db="EMBL/GenBank/DDBJ databases">
        <title>Complete genome sequencing of Dialister sp. strain 5BBH33.</title>
        <authorList>
            <person name="Sakamoto M."/>
            <person name="Murakami T."/>
            <person name="Mori H."/>
        </authorList>
    </citation>
    <scope>NUCLEOTIDE SEQUENCE [LARGE SCALE GENOMIC DNA]</scope>
    <source>
        <strain evidence="10">5BBH33</strain>
    </source>
</reference>
<dbReference type="KEGG" id="dho:Dia5BBH33_14110"/>
<comment type="pathway">
    <text evidence="4">Amine and polyamine biosynthesis; spermidine biosynthesis; spermidine from putrescine: step 1/1.</text>
</comment>
<comment type="function">
    <text evidence="4">Catalyzes the irreversible transfer of a propylamine group from the amino donor S-adenosylmethioninamine (decarboxy-AdoMet) to putrescine (1,4-diaminobutane) to yield spermidine.</text>
</comment>
<dbReference type="Gene3D" id="2.30.140.10">
    <property type="entry name" value="Spermidine synthase, tetramerisation domain"/>
    <property type="match status" value="1"/>
</dbReference>
<dbReference type="PANTHER" id="PTHR11558:SF11">
    <property type="entry name" value="SPERMIDINE SYNTHASE"/>
    <property type="match status" value="1"/>
</dbReference>
<comment type="similarity">
    <text evidence="1 4 6">Belongs to the spermidine/spermine synthase family.</text>
</comment>
<evidence type="ECO:0000256" key="7">
    <source>
        <dbReference type="RuleBase" id="RU003837"/>
    </source>
</evidence>
<dbReference type="Gene3D" id="3.40.50.150">
    <property type="entry name" value="Vaccinia Virus protein VP39"/>
    <property type="match status" value="1"/>
</dbReference>
<keyword evidence="3 4" id="KW-0620">Polyamine biosynthesis</keyword>
<feature type="binding site" evidence="4">
    <location>
        <position position="88"/>
    </location>
    <ligand>
        <name>spermidine</name>
        <dbReference type="ChEBI" id="CHEBI:57834"/>
    </ligand>
</feature>
<dbReference type="InterPro" id="IPR001045">
    <property type="entry name" value="Spermi_synthase"/>
</dbReference>
<dbReference type="NCBIfam" id="TIGR00417">
    <property type="entry name" value="speE"/>
    <property type="match status" value="1"/>
</dbReference>
<dbReference type="InterPro" id="IPR030373">
    <property type="entry name" value="PABS_CS"/>
</dbReference>
<evidence type="ECO:0000256" key="1">
    <source>
        <dbReference type="ARBA" id="ARBA00007867"/>
    </source>
</evidence>
<dbReference type="InterPro" id="IPR030374">
    <property type="entry name" value="PABS"/>
</dbReference>
<evidence type="ECO:0000256" key="2">
    <source>
        <dbReference type="ARBA" id="ARBA00022679"/>
    </source>
</evidence>
<evidence type="ECO:0000313" key="10">
    <source>
        <dbReference type="Proteomes" id="UP000320585"/>
    </source>
</evidence>
<feature type="binding site" evidence="4">
    <location>
        <position position="33"/>
    </location>
    <ligand>
        <name>S-methyl-5'-thioadenosine</name>
        <dbReference type="ChEBI" id="CHEBI:17509"/>
    </ligand>
</feature>
<dbReference type="AlphaFoldDB" id="A0A8D5A343"/>
<dbReference type="InterPro" id="IPR029063">
    <property type="entry name" value="SAM-dependent_MTases_sf"/>
</dbReference>
<dbReference type="GeneID" id="92716640"/>
<dbReference type="PANTHER" id="PTHR11558">
    <property type="entry name" value="SPERMIDINE/SPERMINE SYNTHASE"/>
    <property type="match status" value="1"/>
</dbReference>
<feature type="domain" description="PABS" evidence="8">
    <location>
        <begin position="4"/>
        <end position="239"/>
    </location>
</feature>
<dbReference type="EMBL" id="AP019697">
    <property type="protein sequence ID" value="BBK25476.1"/>
    <property type="molecule type" value="Genomic_DNA"/>
</dbReference>
<name>A0A8D5A343_9FIRM</name>
<evidence type="ECO:0000256" key="6">
    <source>
        <dbReference type="RuleBase" id="RU003836"/>
    </source>
</evidence>
<dbReference type="GO" id="GO:0008295">
    <property type="term" value="P:spermidine biosynthetic process"/>
    <property type="evidence" value="ECO:0007669"/>
    <property type="project" value="UniProtKB-UniRule"/>
</dbReference>
<comment type="catalytic activity">
    <reaction evidence="4 7">
        <text>S-adenosyl 3-(methylsulfanyl)propylamine + putrescine = S-methyl-5'-thioadenosine + spermidine + H(+)</text>
        <dbReference type="Rhea" id="RHEA:12721"/>
        <dbReference type="ChEBI" id="CHEBI:15378"/>
        <dbReference type="ChEBI" id="CHEBI:17509"/>
        <dbReference type="ChEBI" id="CHEBI:57443"/>
        <dbReference type="ChEBI" id="CHEBI:57834"/>
        <dbReference type="ChEBI" id="CHEBI:326268"/>
        <dbReference type="EC" id="2.5.1.16"/>
    </reaction>
</comment>
<organism evidence="9 10">
    <name type="scientific">Dialister hominis</name>
    <dbReference type="NCBI Taxonomy" id="2582419"/>
    <lineage>
        <taxon>Bacteria</taxon>
        <taxon>Bacillati</taxon>
        <taxon>Bacillota</taxon>
        <taxon>Negativicutes</taxon>
        <taxon>Veillonellales</taxon>
        <taxon>Veillonellaceae</taxon>
        <taxon>Dialister</taxon>
    </lineage>
</organism>
<dbReference type="NCBIfam" id="NF002010">
    <property type="entry name" value="PRK00811.1"/>
    <property type="match status" value="1"/>
</dbReference>
<dbReference type="Pfam" id="PF01564">
    <property type="entry name" value="Spermine_synth"/>
    <property type="match status" value="1"/>
</dbReference>
<keyword evidence="2 4" id="KW-0808">Transferase</keyword>